<feature type="active site" description="Proton acceptor" evidence="11">
    <location>
        <position position="255"/>
    </location>
</feature>
<feature type="domain" description="Quinate/shikimate 5-dehydrogenase/glutamyl-tRNA reductase" evidence="12">
    <location>
        <begin position="301"/>
        <end position="351"/>
    </location>
</feature>
<comment type="caution">
    <text evidence="11">Lacks conserved residue(s) required for the propagation of feature annotation.</text>
</comment>
<dbReference type="GO" id="GO:0005524">
    <property type="term" value="F:ATP binding"/>
    <property type="evidence" value="ECO:0007669"/>
    <property type="project" value="UniProtKB-KW"/>
</dbReference>
<dbReference type="Gene3D" id="3.40.50.300">
    <property type="entry name" value="P-loop containing nucleotide triphosphate hydrolases"/>
    <property type="match status" value="1"/>
</dbReference>
<comment type="caution">
    <text evidence="15">The sequence shown here is derived from an EMBL/GenBank/DDBJ whole genome shotgun (WGS) entry which is preliminary data.</text>
</comment>
<proteinExistence type="inferred from homology"/>
<comment type="catalytic activity">
    <reaction evidence="11">
        <text>shikimate + NADP(+) = 3-dehydroshikimate + NADPH + H(+)</text>
        <dbReference type="Rhea" id="RHEA:17737"/>
        <dbReference type="ChEBI" id="CHEBI:15378"/>
        <dbReference type="ChEBI" id="CHEBI:16630"/>
        <dbReference type="ChEBI" id="CHEBI:36208"/>
        <dbReference type="ChEBI" id="CHEBI:57783"/>
        <dbReference type="ChEBI" id="CHEBI:58349"/>
        <dbReference type="EC" id="1.1.1.25"/>
    </reaction>
</comment>
<feature type="binding site" evidence="11">
    <location>
        <position position="393"/>
    </location>
    <ligand>
        <name>NADP(+)</name>
        <dbReference type="ChEBI" id="CHEBI:58349"/>
    </ligand>
</feature>
<dbReference type="InterPro" id="IPR000623">
    <property type="entry name" value="Shikimate_kinase/TSH1"/>
</dbReference>
<dbReference type="GO" id="GO:0004765">
    <property type="term" value="F:shikimate kinase activity"/>
    <property type="evidence" value="ECO:0007669"/>
    <property type="project" value="UniProtKB-EC"/>
</dbReference>
<keyword evidence="3" id="KW-0808">Transferase</keyword>
<evidence type="ECO:0000256" key="10">
    <source>
        <dbReference type="ARBA" id="ARBA00048567"/>
    </source>
</evidence>
<dbReference type="Pfam" id="PF08501">
    <property type="entry name" value="Shikimate_dh_N"/>
    <property type="match status" value="1"/>
</dbReference>
<dbReference type="InterPro" id="IPR027417">
    <property type="entry name" value="P-loop_NTPase"/>
</dbReference>
<dbReference type="NCBIfam" id="TIGR00507">
    <property type="entry name" value="aroE"/>
    <property type="match status" value="1"/>
</dbReference>
<dbReference type="InterPro" id="IPR006151">
    <property type="entry name" value="Shikm_DH/Glu-tRNA_Rdtase"/>
</dbReference>
<comment type="pathway">
    <text evidence="1">Metabolic intermediate biosynthesis; chorismate biosynthesis; chorismate from D-erythrose 4-phosphate and phosphoenolpyruvate: step 5/7.</text>
</comment>
<dbReference type="SUPFAM" id="SSF53223">
    <property type="entry name" value="Aminoacid dehydrogenase-like, N-terminal domain"/>
    <property type="match status" value="1"/>
</dbReference>
<dbReference type="RefSeq" id="WP_255331547.1">
    <property type="nucleotide sequence ID" value="NZ_VOTZ01000002.1"/>
</dbReference>
<feature type="binding site" evidence="11">
    <location>
        <position position="291"/>
    </location>
    <ligand>
        <name>shikimate</name>
        <dbReference type="ChEBI" id="CHEBI:36208"/>
    </ligand>
</feature>
<evidence type="ECO:0000256" key="11">
    <source>
        <dbReference type="HAMAP-Rule" id="MF_00222"/>
    </source>
</evidence>
<evidence type="ECO:0000259" key="14">
    <source>
        <dbReference type="Pfam" id="PF18317"/>
    </source>
</evidence>
<comment type="function">
    <text evidence="11">Involved in the biosynthesis of the chorismate, which leads to the biosynthesis of aromatic amino acids. Catalyzes the reversible NADPH linked reduction of 3-dehydroshikimate (DHSA) to yield shikimate (SA).</text>
</comment>
<feature type="binding site" evidence="11">
    <location>
        <position position="395"/>
    </location>
    <ligand>
        <name>shikimate</name>
        <dbReference type="ChEBI" id="CHEBI:36208"/>
    </ligand>
</feature>
<comment type="catalytic activity">
    <reaction evidence="10">
        <text>shikimate + ATP = 3-phosphoshikimate + ADP + H(+)</text>
        <dbReference type="Rhea" id="RHEA:13121"/>
        <dbReference type="ChEBI" id="CHEBI:15378"/>
        <dbReference type="ChEBI" id="CHEBI:30616"/>
        <dbReference type="ChEBI" id="CHEBI:36208"/>
        <dbReference type="ChEBI" id="CHEBI:145989"/>
        <dbReference type="ChEBI" id="CHEBI:456216"/>
        <dbReference type="EC" id="2.7.1.71"/>
    </reaction>
</comment>
<keyword evidence="5" id="KW-0418">Kinase</keyword>
<dbReference type="HAMAP" id="MF_00109">
    <property type="entry name" value="Shikimate_kinase"/>
    <property type="match status" value="1"/>
</dbReference>
<keyword evidence="4" id="KW-0547">Nucleotide-binding</keyword>
<dbReference type="GO" id="GO:0008652">
    <property type="term" value="P:amino acid biosynthetic process"/>
    <property type="evidence" value="ECO:0007669"/>
    <property type="project" value="UniProtKB-KW"/>
</dbReference>
<dbReference type="HAMAP" id="MF_00222">
    <property type="entry name" value="Shikimate_DH_AroE"/>
    <property type="match status" value="1"/>
</dbReference>
<protein>
    <recommendedName>
        <fullName evidence="11">Shikimate dehydrogenase (NADP(+))</fullName>
        <shortName evidence="11">SDH</shortName>
        <ecNumber evidence="11">1.1.1.25</ecNumber>
    </recommendedName>
</protein>
<evidence type="ECO:0000256" key="4">
    <source>
        <dbReference type="ARBA" id="ARBA00022741"/>
    </source>
</evidence>
<feature type="domain" description="Shikimate dehydrogenase substrate binding N-terminal" evidence="13">
    <location>
        <begin position="198"/>
        <end position="278"/>
    </location>
</feature>
<dbReference type="InterPro" id="IPR023000">
    <property type="entry name" value="Shikimate_kinase_CS"/>
</dbReference>
<dbReference type="Proteomes" id="UP001524383">
    <property type="component" value="Unassembled WGS sequence"/>
</dbReference>
<keyword evidence="6" id="KW-0067">ATP-binding</keyword>
<dbReference type="SUPFAM" id="SSF52540">
    <property type="entry name" value="P-loop containing nucleoside triphosphate hydrolases"/>
    <property type="match status" value="1"/>
</dbReference>
<evidence type="ECO:0000256" key="6">
    <source>
        <dbReference type="ARBA" id="ARBA00022840"/>
    </source>
</evidence>
<dbReference type="Gene3D" id="3.40.50.720">
    <property type="entry name" value="NAD(P)-binding Rossmann-like Domain"/>
    <property type="match status" value="1"/>
</dbReference>
<dbReference type="AlphaFoldDB" id="A0ABD4TF68"/>
<evidence type="ECO:0000313" key="15">
    <source>
        <dbReference type="EMBL" id="MCQ1537634.1"/>
    </source>
</evidence>
<dbReference type="GO" id="GO:0004764">
    <property type="term" value="F:shikimate 3-dehydrogenase (NADP+) activity"/>
    <property type="evidence" value="ECO:0007669"/>
    <property type="project" value="UniProtKB-UniRule"/>
</dbReference>
<feature type="binding site" evidence="11">
    <location>
        <position position="423"/>
    </location>
    <ligand>
        <name>shikimate</name>
        <dbReference type="ChEBI" id="CHEBI:36208"/>
    </ligand>
</feature>
<gene>
    <name evidence="11 15" type="primary">aroE</name>
    <name evidence="15" type="ORF">FTO68_01325</name>
</gene>
<dbReference type="PRINTS" id="PR01100">
    <property type="entry name" value="SHIKIMTKNASE"/>
</dbReference>
<comment type="pathway">
    <text evidence="11">Metabolic intermediate biosynthesis; chorismate biosynthesis; chorismate from D-erythrose 4-phosphate and phosphoenolpyruvate: step 4/7.</text>
</comment>
<feature type="domain" description="SDH C-terminal" evidence="14">
    <location>
        <begin position="416"/>
        <end position="445"/>
    </location>
</feature>
<dbReference type="Pfam" id="PF01488">
    <property type="entry name" value="Shikimate_DH"/>
    <property type="match status" value="1"/>
</dbReference>
<keyword evidence="2 11" id="KW-0028">Amino-acid biosynthesis</keyword>
<dbReference type="PANTHER" id="PTHR21089:SF1">
    <property type="entry name" value="BIFUNCTIONAL 3-DEHYDROQUINATE DEHYDRATASE_SHIKIMATE DEHYDROGENASE, CHLOROPLASTIC"/>
    <property type="match status" value="1"/>
</dbReference>
<dbReference type="PROSITE" id="PS01128">
    <property type="entry name" value="SHIKIMATE_KINASE"/>
    <property type="match status" value="1"/>
</dbReference>
<dbReference type="GO" id="GO:0009423">
    <property type="term" value="P:chorismate biosynthetic process"/>
    <property type="evidence" value="ECO:0007669"/>
    <property type="project" value="UniProtKB-UniRule"/>
</dbReference>
<evidence type="ECO:0000256" key="9">
    <source>
        <dbReference type="ARBA" id="ARBA00023141"/>
    </source>
</evidence>
<evidence type="ECO:0000256" key="1">
    <source>
        <dbReference type="ARBA" id="ARBA00004842"/>
    </source>
</evidence>
<organism evidence="15 16">
    <name type="scientific">Methanocalculus taiwanensis</name>
    <dbReference type="NCBI Taxonomy" id="106207"/>
    <lineage>
        <taxon>Archaea</taxon>
        <taxon>Methanobacteriati</taxon>
        <taxon>Methanobacteriota</taxon>
        <taxon>Stenosarchaea group</taxon>
        <taxon>Methanomicrobia</taxon>
        <taxon>Methanomicrobiales</taxon>
        <taxon>Methanocalculaceae</taxon>
        <taxon>Methanocalculus</taxon>
    </lineage>
</organism>
<comment type="similarity">
    <text evidence="11">Belongs to the shikimate dehydrogenase family.</text>
</comment>
<dbReference type="InterPro" id="IPR011342">
    <property type="entry name" value="Shikimate_DH"/>
</dbReference>
<dbReference type="PANTHER" id="PTHR21089">
    <property type="entry name" value="SHIKIMATE DEHYDROGENASE"/>
    <property type="match status" value="1"/>
</dbReference>
<dbReference type="InterPro" id="IPR031322">
    <property type="entry name" value="Shikimate/glucono_kinase"/>
</dbReference>
<dbReference type="InterPro" id="IPR022893">
    <property type="entry name" value="Shikimate_DH_fam"/>
</dbReference>
<dbReference type="CDD" id="cd00464">
    <property type="entry name" value="SK"/>
    <property type="match status" value="1"/>
</dbReference>
<keyword evidence="7 11" id="KW-0521">NADP</keyword>
<dbReference type="InterPro" id="IPR041121">
    <property type="entry name" value="SDH_C"/>
</dbReference>
<dbReference type="InterPro" id="IPR013708">
    <property type="entry name" value="Shikimate_DH-bd_N"/>
</dbReference>
<name>A0ABD4TF68_9EURY</name>
<dbReference type="GO" id="GO:0009073">
    <property type="term" value="P:aromatic amino acid family biosynthetic process"/>
    <property type="evidence" value="ECO:0007669"/>
    <property type="project" value="UniProtKB-KW"/>
</dbReference>
<feature type="binding site" evidence="11">
    <location>
        <position position="251"/>
    </location>
    <ligand>
        <name>shikimate</name>
        <dbReference type="ChEBI" id="CHEBI:36208"/>
    </ligand>
</feature>
<dbReference type="SUPFAM" id="SSF51735">
    <property type="entry name" value="NAD(P)-binding Rossmann-fold domains"/>
    <property type="match status" value="1"/>
</dbReference>
<dbReference type="Pfam" id="PF18317">
    <property type="entry name" value="SDH_C"/>
    <property type="match status" value="1"/>
</dbReference>
<evidence type="ECO:0000256" key="8">
    <source>
        <dbReference type="ARBA" id="ARBA00023002"/>
    </source>
</evidence>
<dbReference type="CDD" id="cd01065">
    <property type="entry name" value="NAD_bind_Shikimate_DH"/>
    <property type="match status" value="1"/>
</dbReference>
<dbReference type="EC" id="1.1.1.25" evidence="11"/>
<feature type="binding site" evidence="11">
    <location>
        <begin position="311"/>
        <end position="315"/>
    </location>
    <ligand>
        <name>NADP(+)</name>
        <dbReference type="ChEBI" id="CHEBI:58349"/>
    </ligand>
</feature>
<evidence type="ECO:0000256" key="7">
    <source>
        <dbReference type="ARBA" id="ARBA00022857"/>
    </source>
</evidence>
<reference evidence="15 16" key="1">
    <citation type="submission" date="2019-08" db="EMBL/GenBank/DDBJ databases">
        <authorList>
            <person name="Chen S.-C."/>
            <person name="Lai M.-C."/>
            <person name="You Y.-T."/>
        </authorList>
    </citation>
    <scope>NUCLEOTIDE SEQUENCE [LARGE SCALE GENOMIC DNA]</scope>
    <source>
        <strain evidence="15 16">P2F9704a</strain>
    </source>
</reference>
<dbReference type="Pfam" id="PF01202">
    <property type="entry name" value="SKI"/>
    <property type="match status" value="1"/>
</dbReference>
<evidence type="ECO:0000259" key="12">
    <source>
        <dbReference type="Pfam" id="PF01488"/>
    </source>
</evidence>
<comment type="subunit">
    <text evidence="11">Homodimer.</text>
</comment>
<keyword evidence="16" id="KW-1185">Reference proteome</keyword>
<evidence type="ECO:0000256" key="2">
    <source>
        <dbReference type="ARBA" id="ARBA00022605"/>
    </source>
</evidence>
<dbReference type="EMBL" id="VOTZ01000002">
    <property type="protein sequence ID" value="MCQ1537634.1"/>
    <property type="molecule type" value="Genomic_DNA"/>
</dbReference>
<evidence type="ECO:0000259" key="13">
    <source>
        <dbReference type="Pfam" id="PF08501"/>
    </source>
</evidence>
<accession>A0ABD4TF68</accession>
<dbReference type="InterPro" id="IPR036291">
    <property type="entry name" value="NAD(P)-bd_dom_sf"/>
</dbReference>
<keyword evidence="9 11" id="KW-0057">Aromatic amino acid biosynthesis</keyword>
<keyword evidence="8 11" id="KW-0560">Oxidoreductase</keyword>
<dbReference type="InterPro" id="IPR046346">
    <property type="entry name" value="Aminoacid_DH-like_N_sf"/>
</dbReference>
<dbReference type="Gene3D" id="3.40.50.10860">
    <property type="entry name" value="Leucine Dehydrogenase, chain A, domain 1"/>
    <property type="match status" value="1"/>
</dbReference>
<feature type="binding site" evidence="11">
    <location>
        <begin position="206"/>
        <end position="208"/>
    </location>
    <ligand>
        <name>shikimate</name>
        <dbReference type="ChEBI" id="CHEBI:36208"/>
    </ligand>
</feature>
<feature type="binding site" evidence="11">
    <location>
        <begin position="334"/>
        <end position="339"/>
    </location>
    <ligand>
        <name>NADP(+)</name>
        <dbReference type="ChEBI" id="CHEBI:58349"/>
    </ligand>
</feature>
<feature type="binding site" evidence="11">
    <location>
        <position position="416"/>
    </location>
    <ligand>
        <name>NADP(+)</name>
        <dbReference type="ChEBI" id="CHEBI:58349"/>
    </ligand>
</feature>
<evidence type="ECO:0000256" key="3">
    <source>
        <dbReference type="ARBA" id="ARBA00022679"/>
    </source>
</evidence>
<sequence length="446" mass="48553">MERYVLIGLRGSGKSAIGRKMAEKLQIPLYDTDRLIEERGGRSIPEIFSYSGEVIFRQMEREVISSLPDGPAVIATGGGAVMDPENTRRLRRRSHIILLTADEEILHSRIQGSSRPALTHLSDLDEIRHLAGVRMPVFRGLADLCIDTGSLRTDEAAARIIHLNGMRRRNPELFAETLAAINQDTQDNLIKCPLIFGITGNPVSHSRSPHLYNSLFPEYAIPGKYLFLPANSAEDAIRIMRGLGAKGLSVTIPFKEMMISCIDEPDADAHAIGAVNTVLSCNGRLYGHNTDWIGICSPIRDLRGGNALVVGAGGAAAAAVYALQSLEMDVTISNRTEKRGEVLAERFGCRSAPLSSSINADLIVNATPVGMKERDHSPVPSGLLKPGVTVFDLVYTPPMTPLLREAEAAGCRIISGTEMFIHQARAQFILFTGIDPGIERIREVLS</sequence>
<feature type="binding site" evidence="11">
    <location>
        <position position="276"/>
    </location>
    <ligand>
        <name>shikimate</name>
        <dbReference type="ChEBI" id="CHEBI:36208"/>
    </ligand>
</feature>
<evidence type="ECO:0000313" key="16">
    <source>
        <dbReference type="Proteomes" id="UP001524383"/>
    </source>
</evidence>
<evidence type="ECO:0000256" key="5">
    <source>
        <dbReference type="ARBA" id="ARBA00022777"/>
    </source>
</evidence>